<proteinExistence type="predicted"/>
<evidence type="ECO:0000313" key="2">
    <source>
        <dbReference type="Proteomes" id="UP000245956"/>
    </source>
</evidence>
<gene>
    <name evidence="1" type="ORF">PCL_00029</name>
</gene>
<protein>
    <submittedName>
        <fullName evidence="1">Uncharacterized protein</fullName>
    </submittedName>
</protein>
<organism evidence="1 2">
    <name type="scientific">Purpureocillium lilacinum</name>
    <name type="common">Paecilomyces lilacinus</name>
    <dbReference type="NCBI Taxonomy" id="33203"/>
    <lineage>
        <taxon>Eukaryota</taxon>
        <taxon>Fungi</taxon>
        <taxon>Dikarya</taxon>
        <taxon>Ascomycota</taxon>
        <taxon>Pezizomycotina</taxon>
        <taxon>Sordariomycetes</taxon>
        <taxon>Hypocreomycetidae</taxon>
        <taxon>Hypocreales</taxon>
        <taxon>Ophiocordycipitaceae</taxon>
        <taxon>Purpureocillium</taxon>
    </lineage>
</organism>
<comment type="caution">
    <text evidence="1">The sequence shown here is derived from an EMBL/GenBank/DDBJ whole genome shotgun (WGS) entry which is preliminary data.</text>
</comment>
<dbReference type="AlphaFoldDB" id="A0A2U3DP80"/>
<dbReference type="Proteomes" id="UP000245956">
    <property type="component" value="Unassembled WGS sequence"/>
</dbReference>
<accession>A0A2U3DP80</accession>
<evidence type="ECO:0000313" key="1">
    <source>
        <dbReference type="EMBL" id="PWI64058.1"/>
    </source>
</evidence>
<sequence length="187" mass="20348">MGSRLRQPSASSHARDPAVANLIPARVNSARGSFSLNIRSTLGQLERVASQRDIWASPIAKRSMVPPLDRPTKIDSVKLMPLLGRLTGQRAVSNIEDALCVTGRYDAPIGRFSPISPQRITVASTSTGGAFFIDYESRGSDRRLRSSRQTPESLKCSRDALNTQMAPRLVCSYCLARLPPDPESSAP</sequence>
<name>A0A2U3DP80_PURLI</name>
<reference evidence="1 2" key="1">
    <citation type="journal article" date="2016" name="Front. Microbiol.">
        <title>Genome and transcriptome sequences reveal the specific parasitism of the nematophagous Purpureocillium lilacinum 36-1.</title>
        <authorList>
            <person name="Xie J."/>
            <person name="Li S."/>
            <person name="Mo C."/>
            <person name="Xiao X."/>
            <person name="Peng D."/>
            <person name="Wang G."/>
            <person name="Xiao Y."/>
        </authorList>
    </citation>
    <scope>NUCLEOTIDE SEQUENCE [LARGE SCALE GENOMIC DNA]</scope>
    <source>
        <strain evidence="1 2">36-1</strain>
    </source>
</reference>
<dbReference type="EMBL" id="LCWV01000104">
    <property type="protein sequence ID" value="PWI64058.1"/>
    <property type="molecule type" value="Genomic_DNA"/>
</dbReference>